<evidence type="ECO:0000256" key="9">
    <source>
        <dbReference type="RuleBase" id="RU363066"/>
    </source>
</evidence>
<evidence type="ECO:0000313" key="10">
    <source>
        <dbReference type="EMBL" id="MCG2588316.1"/>
    </source>
</evidence>
<keyword evidence="4 9" id="KW-0808">Transferase</keyword>
<dbReference type="EC" id="2.7.1.12" evidence="3 9"/>
<evidence type="ECO:0000256" key="4">
    <source>
        <dbReference type="ARBA" id="ARBA00022679"/>
    </source>
</evidence>
<dbReference type="EMBL" id="JAKLWS010000006">
    <property type="protein sequence ID" value="MCG2588316.1"/>
    <property type="molecule type" value="Genomic_DNA"/>
</dbReference>
<evidence type="ECO:0000256" key="8">
    <source>
        <dbReference type="ARBA" id="ARBA00048090"/>
    </source>
</evidence>
<dbReference type="CDD" id="cd02021">
    <property type="entry name" value="GntK"/>
    <property type="match status" value="1"/>
</dbReference>
<accession>A0ABS9KBV5</accession>
<comment type="similarity">
    <text evidence="2 9">Belongs to the gluconokinase GntK/GntV family.</text>
</comment>
<evidence type="ECO:0000256" key="7">
    <source>
        <dbReference type="ARBA" id="ARBA00022840"/>
    </source>
</evidence>
<evidence type="ECO:0000256" key="1">
    <source>
        <dbReference type="ARBA" id="ARBA00004761"/>
    </source>
</evidence>
<evidence type="ECO:0000256" key="5">
    <source>
        <dbReference type="ARBA" id="ARBA00022741"/>
    </source>
</evidence>
<comment type="caution">
    <text evidence="10">The sequence shown here is derived from an EMBL/GenBank/DDBJ whole genome shotgun (WGS) entry which is preliminary data.</text>
</comment>
<reference evidence="10" key="2">
    <citation type="submission" date="2024-05" db="EMBL/GenBank/DDBJ databases">
        <title>Rhodohalobacter halophilus gen. nov., sp. nov., a moderately halophilic member of the family Balneolaceae.</title>
        <authorList>
            <person name="Xia J."/>
        </authorList>
    </citation>
    <scope>NUCLEOTIDE SEQUENCE</scope>
    <source>
        <strain evidence="10">WB101</strain>
    </source>
</reference>
<gene>
    <name evidence="10" type="ORF">L6773_07035</name>
</gene>
<evidence type="ECO:0000313" key="11">
    <source>
        <dbReference type="Proteomes" id="UP001165366"/>
    </source>
</evidence>
<dbReference type="InterPro" id="IPR006001">
    <property type="entry name" value="Therm_gnt_kin"/>
</dbReference>
<dbReference type="Gene3D" id="3.40.50.300">
    <property type="entry name" value="P-loop containing nucleotide triphosphate hydrolases"/>
    <property type="match status" value="1"/>
</dbReference>
<dbReference type="SUPFAM" id="SSF52540">
    <property type="entry name" value="P-loop containing nucleoside triphosphate hydrolases"/>
    <property type="match status" value="1"/>
</dbReference>
<name>A0ABS9KBV5_9BACT</name>
<sequence>MIVIVMGVSGCGKTTIGRMLASRLDLPFFDADNFHPETNVEKMRSGIPLTDEDRKPWLQNLSDLMRKWNKDNGAILACSALKKAYRDLLTEGFNEEEVIFIFLNGSKKLISERLNKREGHYMPAELLDSQFEALEKPQEAIWISIEPEPENIAEKIISKLPLDCYQHSKEKT</sequence>
<dbReference type="InterPro" id="IPR027417">
    <property type="entry name" value="P-loop_NTPase"/>
</dbReference>
<evidence type="ECO:0000256" key="2">
    <source>
        <dbReference type="ARBA" id="ARBA00008420"/>
    </source>
</evidence>
<dbReference type="Pfam" id="PF01202">
    <property type="entry name" value="SKI"/>
    <property type="match status" value="1"/>
</dbReference>
<evidence type="ECO:0000256" key="6">
    <source>
        <dbReference type="ARBA" id="ARBA00022777"/>
    </source>
</evidence>
<keyword evidence="11" id="KW-1185">Reference proteome</keyword>
<dbReference type="NCBIfam" id="TIGR01313">
    <property type="entry name" value="therm_gnt_kin"/>
    <property type="match status" value="1"/>
</dbReference>
<keyword evidence="7 9" id="KW-0067">ATP-binding</keyword>
<organism evidence="10 11">
    <name type="scientific">Rhodohalobacter sulfatireducens</name>
    <dbReference type="NCBI Taxonomy" id="2911366"/>
    <lineage>
        <taxon>Bacteria</taxon>
        <taxon>Pseudomonadati</taxon>
        <taxon>Balneolota</taxon>
        <taxon>Balneolia</taxon>
        <taxon>Balneolales</taxon>
        <taxon>Balneolaceae</taxon>
        <taxon>Rhodohalobacter</taxon>
    </lineage>
</organism>
<dbReference type="PANTHER" id="PTHR43442:SF3">
    <property type="entry name" value="GLUCONOKINASE-RELATED"/>
    <property type="match status" value="1"/>
</dbReference>
<protein>
    <recommendedName>
        <fullName evidence="3 9">Gluconokinase</fullName>
        <ecNumber evidence="3 9">2.7.1.12</ecNumber>
    </recommendedName>
</protein>
<dbReference type="RefSeq" id="WP_237853158.1">
    <property type="nucleotide sequence ID" value="NZ_JAKLWS010000006.1"/>
</dbReference>
<dbReference type="Proteomes" id="UP001165366">
    <property type="component" value="Unassembled WGS sequence"/>
</dbReference>
<reference evidence="10" key="1">
    <citation type="submission" date="2022-01" db="EMBL/GenBank/DDBJ databases">
        <authorList>
            <person name="Wang Y."/>
        </authorList>
    </citation>
    <scope>NUCLEOTIDE SEQUENCE</scope>
    <source>
        <strain evidence="10">WB101</strain>
    </source>
</reference>
<dbReference type="InterPro" id="IPR031322">
    <property type="entry name" value="Shikimate/glucono_kinase"/>
</dbReference>
<keyword evidence="6 9" id="KW-0418">Kinase</keyword>
<keyword evidence="5 9" id="KW-0547">Nucleotide-binding</keyword>
<dbReference type="PANTHER" id="PTHR43442">
    <property type="entry name" value="GLUCONOKINASE-RELATED"/>
    <property type="match status" value="1"/>
</dbReference>
<comment type="catalytic activity">
    <reaction evidence="8 9">
        <text>D-gluconate + ATP = 6-phospho-D-gluconate + ADP + H(+)</text>
        <dbReference type="Rhea" id="RHEA:19433"/>
        <dbReference type="ChEBI" id="CHEBI:15378"/>
        <dbReference type="ChEBI" id="CHEBI:18391"/>
        <dbReference type="ChEBI" id="CHEBI:30616"/>
        <dbReference type="ChEBI" id="CHEBI:58759"/>
        <dbReference type="ChEBI" id="CHEBI:456216"/>
        <dbReference type="EC" id="2.7.1.12"/>
    </reaction>
</comment>
<evidence type="ECO:0000256" key="3">
    <source>
        <dbReference type="ARBA" id="ARBA00012054"/>
    </source>
</evidence>
<comment type="pathway">
    <text evidence="1">Carbohydrate acid metabolism.</text>
</comment>
<proteinExistence type="inferred from homology"/>